<evidence type="ECO:0000313" key="3">
    <source>
        <dbReference type="Proteomes" id="UP000502665"/>
    </source>
</evidence>
<evidence type="ECO:0008006" key="4">
    <source>
        <dbReference type="Google" id="ProtNLM"/>
    </source>
</evidence>
<dbReference type="EMBL" id="CP049838">
    <property type="protein sequence ID" value="QJT06515.1"/>
    <property type="molecule type" value="Genomic_DNA"/>
</dbReference>
<keyword evidence="3" id="KW-1185">Reference proteome</keyword>
<dbReference type="EMBL" id="CP049838">
    <property type="protein sequence ID" value="QJS98954.1"/>
    <property type="molecule type" value="Genomic_DNA"/>
</dbReference>
<sequence>MSMFSLALVVSAGYLASLLLRIDGVPSQQVLVSAVLVFGVPVSGYPEQRVLENLVGIAVVILLGPLLWPPDPCRLLSGRLDVYRDRLDHLLKELGRRPGRAPLRQGAGQTEGLWQQPHDLGRDLERARQALRWSVTHRRSAAALDEVGHRIHLAERTAAPLHCLTAQLHTAGGLPAAGPSDAHASDANASAGHGPLLDAVRHALVRALDGADPAEPIARARAIGGQDGLARSGRHDSLLRGILLLVLDRLDDYREAHFTGQ</sequence>
<protein>
    <recommendedName>
        <fullName evidence="4">Integral membrane protein</fullName>
    </recommendedName>
</protein>
<proteinExistence type="predicted"/>
<gene>
    <name evidence="1" type="ORF">G9272_00195</name>
    <name evidence="2" type="ORF">G9272_44700</name>
</gene>
<evidence type="ECO:0000313" key="1">
    <source>
        <dbReference type="EMBL" id="QJS98954.1"/>
    </source>
</evidence>
<accession>A0A6M4WIH6</accession>
<dbReference type="AlphaFoldDB" id="A0A6M4WIH6"/>
<evidence type="ECO:0000313" key="2">
    <source>
        <dbReference type="EMBL" id="QJT06515.1"/>
    </source>
</evidence>
<dbReference type="Proteomes" id="UP000502665">
    <property type="component" value="Chromosome"/>
</dbReference>
<organism evidence="1 3">
    <name type="scientific">Streptomyces asoensis</name>
    <dbReference type="NCBI Taxonomy" id="249586"/>
    <lineage>
        <taxon>Bacteria</taxon>
        <taxon>Bacillati</taxon>
        <taxon>Actinomycetota</taxon>
        <taxon>Actinomycetes</taxon>
        <taxon>Kitasatosporales</taxon>
        <taxon>Streptomycetaceae</taxon>
        <taxon>Streptomyces</taxon>
    </lineage>
</organism>
<name>A0A6M4WIH6_9ACTN</name>
<dbReference type="RefSeq" id="WP_171394607.1">
    <property type="nucleotide sequence ID" value="NZ_CP049838.1"/>
</dbReference>
<reference evidence="1" key="1">
    <citation type="submission" date="2020-03" db="EMBL/GenBank/DDBJ databases">
        <title>Molecular networking-based the target discovery of potent antiproliferative macrolactams: 5/6/7/16 polycyclic ansamycins and glycosylated trienomycin from Streptomyces cacaoi subsp. asoensis.</title>
        <authorList>
            <person name="Liu L.-L."/>
        </authorList>
    </citation>
    <scope>NUCLEOTIDE SEQUENCE [LARGE SCALE GENOMIC DNA]</scope>
    <source>
        <strain evidence="1">H2S5</strain>
    </source>
</reference>